<protein>
    <submittedName>
        <fullName evidence="2">Uncharacterized protein</fullName>
    </submittedName>
</protein>
<keyword evidence="1" id="KW-1185">Reference proteome</keyword>
<evidence type="ECO:0000313" key="2">
    <source>
        <dbReference type="WBParaSite" id="nRc.2.0.1.t47339-RA"/>
    </source>
</evidence>
<evidence type="ECO:0000313" key="1">
    <source>
        <dbReference type="Proteomes" id="UP000887565"/>
    </source>
</evidence>
<sequence>MQQPAAMSATVAVAQALAARAAAVNAAAAAFPTAAAYQSLLAASTQSQMLCSQLPGKSFSPTGKKPGI</sequence>
<proteinExistence type="predicted"/>
<reference evidence="2" key="1">
    <citation type="submission" date="2022-11" db="UniProtKB">
        <authorList>
            <consortium name="WormBaseParasite"/>
        </authorList>
    </citation>
    <scope>IDENTIFICATION</scope>
</reference>
<organism evidence="1 2">
    <name type="scientific">Romanomermis culicivorax</name>
    <name type="common">Nematode worm</name>
    <dbReference type="NCBI Taxonomy" id="13658"/>
    <lineage>
        <taxon>Eukaryota</taxon>
        <taxon>Metazoa</taxon>
        <taxon>Ecdysozoa</taxon>
        <taxon>Nematoda</taxon>
        <taxon>Enoplea</taxon>
        <taxon>Dorylaimia</taxon>
        <taxon>Mermithida</taxon>
        <taxon>Mermithoidea</taxon>
        <taxon>Mermithidae</taxon>
        <taxon>Romanomermis</taxon>
    </lineage>
</organism>
<name>A0A915L8H3_ROMCU</name>
<dbReference type="AlphaFoldDB" id="A0A915L8H3"/>
<accession>A0A915L8H3</accession>
<dbReference type="Proteomes" id="UP000887565">
    <property type="component" value="Unplaced"/>
</dbReference>
<dbReference type="WBParaSite" id="nRc.2.0.1.t47339-RA">
    <property type="protein sequence ID" value="nRc.2.0.1.t47339-RA"/>
    <property type="gene ID" value="nRc.2.0.1.g47339"/>
</dbReference>